<feature type="transmembrane region" description="Helical" evidence="8">
    <location>
        <begin position="175"/>
        <end position="199"/>
    </location>
</feature>
<evidence type="ECO:0000313" key="10">
    <source>
        <dbReference type="EMBL" id="QGM97551.1"/>
    </source>
</evidence>
<dbReference type="EMBL" id="CP044331">
    <property type="protein sequence ID" value="QGM97551.1"/>
    <property type="molecule type" value="Genomic_DNA"/>
</dbReference>
<dbReference type="PROSITE" id="PS51012">
    <property type="entry name" value="ABC_TM2"/>
    <property type="match status" value="1"/>
</dbReference>
<feature type="transmembrane region" description="Helical" evidence="8">
    <location>
        <begin position="284"/>
        <end position="302"/>
    </location>
</feature>
<evidence type="ECO:0000256" key="8">
    <source>
        <dbReference type="SAM" id="Phobius"/>
    </source>
</evidence>
<sequence length="374" mass="41203">MKSLLNIFWLGIKELRSLGSDLVMMFFVAYAFTGTIYIQATGTSSEVNNASIAFVDEDHSALSKELINAFYPPRFQEPELIDASEVETTMDEGRFMFVVTIPPRFESDLREGRHPDVQLSIDATAMQQAAIGAGYIKNIVNQRVTSFFSRASGATPQPINLVIRRLFNPNGITSWFASVVGIINQVTMLTIILTGAAVIREREHGTLEHLLVMPLSAFEIAMAKVWANSLVILLATAASLYLIVMKALEVPFAGSIPLWFAGVLLYLFFATALGIFLGTISQSMAQFALLIILVVVVLQLLSGGNTPVESQPAWLQYMTFFLPSRHFVSFSQKIIYRGGGIEAVWPQFAMVGAIGLAFFSYSLSLFRKSIAVTK</sequence>
<protein>
    <submittedName>
        <fullName evidence="10">ABC transporter permease</fullName>
    </submittedName>
</protein>
<dbReference type="PANTHER" id="PTHR30294">
    <property type="entry name" value="MEMBRANE COMPONENT OF ABC TRANSPORTER YHHJ-RELATED"/>
    <property type="match status" value="1"/>
</dbReference>
<dbReference type="Pfam" id="PF12698">
    <property type="entry name" value="ABC2_membrane_3"/>
    <property type="match status" value="1"/>
</dbReference>
<evidence type="ECO:0000256" key="2">
    <source>
        <dbReference type="ARBA" id="ARBA00007783"/>
    </source>
</evidence>
<evidence type="ECO:0000256" key="6">
    <source>
        <dbReference type="ARBA" id="ARBA00022989"/>
    </source>
</evidence>
<organism evidence="10 11">
    <name type="scientific">Methylocystis parvus</name>
    <dbReference type="NCBI Taxonomy" id="134"/>
    <lineage>
        <taxon>Bacteria</taxon>
        <taxon>Pseudomonadati</taxon>
        <taxon>Pseudomonadota</taxon>
        <taxon>Alphaproteobacteria</taxon>
        <taxon>Hyphomicrobiales</taxon>
        <taxon>Methylocystaceae</taxon>
        <taxon>Methylocystis</taxon>
    </lineage>
</organism>
<dbReference type="InterPro" id="IPR013525">
    <property type="entry name" value="ABC2_TM"/>
</dbReference>
<evidence type="ECO:0000256" key="1">
    <source>
        <dbReference type="ARBA" id="ARBA00004651"/>
    </source>
</evidence>
<evidence type="ECO:0000259" key="9">
    <source>
        <dbReference type="PROSITE" id="PS51012"/>
    </source>
</evidence>
<name>A0A6B8M3S5_9HYPH</name>
<proteinExistence type="inferred from homology"/>
<keyword evidence="11" id="KW-1185">Reference proteome</keyword>
<dbReference type="AlphaFoldDB" id="A0A6B8M3S5"/>
<dbReference type="InterPro" id="IPR047817">
    <property type="entry name" value="ABC2_TM_bact-type"/>
</dbReference>
<gene>
    <name evidence="10" type="ORF">F7D14_08810</name>
</gene>
<dbReference type="Gene3D" id="3.40.1710.10">
    <property type="entry name" value="abc type-2 transporter like domain"/>
    <property type="match status" value="1"/>
</dbReference>
<evidence type="ECO:0000256" key="3">
    <source>
        <dbReference type="ARBA" id="ARBA00022448"/>
    </source>
</evidence>
<dbReference type="Proteomes" id="UP000422569">
    <property type="component" value="Chromosome"/>
</dbReference>
<dbReference type="RefSeq" id="WP_016920384.1">
    <property type="nucleotide sequence ID" value="NZ_CP044331.1"/>
</dbReference>
<keyword evidence="6 8" id="KW-1133">Transmembrane helix</keyword>
<evidence type="ECO:0000313" key="11">
    <source>
        <dbReference type="Proteomes" id="UP000422569"/>
    </source>
</evidence>
<reference evidence="10 11" key="1">
    <citation type="submission" date="2019-09" db="EMBL/GenBank/DDBJ databases">
        <title>Isolation and complete genome sequencing of Methylocystis species.</title>
        <authorList>
            <person name="Rumah B.L."/>
            <person name="Stead C.E."/>
            <person name="Stevens B.C."/>
            <person name="Minton N.P."/>
            <person name="Grosse-Honebrink A."/>
            <person name="Zhang Y."/>
        </authorList>
    </citation>
    <scope>NUCLEOTIDE SEQUENCE [LARGE SCALE GENOMIC DNA]</scope>
    <source>
        <strain evidence="10 11">BRCS2</strain>
    </source>
</reference>
<dbReference type="GO" id="GO:0005886">
    <property type="term" value="C:plasma membrane"/>
    <property type="evidence" value="ECO:0007669"/>
    <property type="project" value="UniProtKB-SubCell"/>
</dbReference>
<keyword evidence="7 8" id="KW-0472">Membrane</keyword>
<feature type="domain" description="ABC transmembrane type-2" evidence="9">
    <location>
        <begin position="133"/>
        <end position="369"/>
    </location>
</feature>
<dbReference type="GO" id="GO:0140359">
    <property type="term" value="F:ABC-type transporter activity"/>
    <property type="evidence" value="ECO:0007669"/>
    <property type="project" value="InterPro"/>
</dbReference>
<dbReference type="PANTHER" id="PTHR30294:SF47">
    <property type="entry name" value="INNER MEMBRANE TRANSPORT PERMEASE YHHJ"/>
    <property type="match status" value="1"/>
</dbReference>
<dbReference type="InterPro" id="IPR051449">
    <property type="entry name" value="ABC-2_transporter_component"/>
</dbReference>
<evidence type="ECO:0000256" key="5">
    <source>
        <dbReference type="ARBA" id="ARBA00022692"/>
    </source>
</evidence>
<evidence type="ECO:0000256" key="4">
    <source>
        <dbReference type="ARBA" id="ARBA00022475"/>
    </source>
</evidence>
<keyword evidence="5 8" id="KW-0812">Transmembrane</keyword>
<dbReference type="KEGG" id="mpar:F7D14_08810"/>
<feature type="transmembrane region" description="Helical" evidence="8">
    <location>
        <begin position="344"/>
        <end position="366"/>
    </location>
</feature>
<feature type="transmembrane region" description="Helical" evidence="8">
    <location>
        <begin position="220"/>
        <end position="244"/>
    </location>
</feature>
<keyword evidence="4" id="KW-1003">Cell membrane</keyword>
<keyword evidence="3" id="KW-0813">Transport</keyword>
<feature type="transmembrane region" description="Helical" evidence="8">
    <location>
        <begin position="256"/>
        <end position="277"/>
    </location>
</feature>
<comment type="subcellular location">
    <subcellularLocation>
        <location evidence="1">Cell membrane</location>
        <topology evidence="1">Multi-pass membrane protein</topology>
    </subcellularLocation>
</comment>
<evidence type="ECO:0000256" key="7">
    <source>
        <dbReference type="ARBA" id="ARBA00023136"/>
    </source>
</evidence>
<accession>A0A6B8M3S5</accession>
<comment type="similarity">
    <text evidence="2">Belongs to the ABC-2 integral membrane protein family.</text>
</comment>